<dbReference type="Pfam" id="PF07911">
    <property type="entry name" value="DUF1677"/>
    <property type="match status" value="1"/>
</dbReference>
<reference evidence="2 3" key="1">
    <citation type="submission" date="2024-03" db="EMBL/GenBank/DDBJ databases">
        <authorList>
            <consortium name="ELIXIR-Norway"/>
            <consortium name="Elixir Norway"/>
        </authorList>
    </citation>
    <scope>NUCLEOTIDE SEQUENCE [LARGE SCALE GENOMIC DNA]</scope>
</reference>
<dbReference type="PANTHER" id="PTHR33108:SF14">
    <property type="entry name" value="OS01G0745000 PROTEIN"/>
    <property type="match status" value="1"/>
</dbReference>
<name>A0ABP1A5I8_9BRYO</name>
<gene>
    <name evidence="2" type="ORF">CSSPJE1EN2_LOCUS765</name>
</gene>
<dbReference type="EMBL" id="OZ023702">
    <property type="protein sequence ID" value="CAK9857770.1"/>
    <property type="molecule type" value="Genomic_DNA"/>
</dbReference>
<dbReference type="InterPro" id="IPR012876">
    <property type="entry name" value="DUF1677_pln"/>
</dbReference>
<accession>A0ABP1A5I8</accession>
<evidence type="ECO:0000313" key="3">
    <source>
        <dbReference type="Proteomes" id="UP001497522"/>
    </source>
</evidence>
<dbReference type="PANTHER" id="PTHR33108">
    <property type="entry name" value="OS01G0745000 PROTEIN"/>
    <property type="match status" value="1"/>
</dbReference>
<evidence type="ECO:0000313" key="2">
    <source>
        <dbReference type="EMBL" id="CAK9857770.1"/>
    </source>
</evidence>
<keyword evidence="3" id="KW-1185">Reference proteome</keyword>
<evidence type="ECO:0000256" key="1">
    <source>
        <dbReference type="SAM" id="MobiDB-lite"/>
    </source>
</evidence>
<proteinExistence type="predicted"/>
<feature type="region of interest" description="Disordered" evidence="1">
    <location>
        <begin position="148"/>
        <end position="194"/>
    </location>
</feature>
<protein>
    <submittedName>
        <fullName evidence="2">Uncharacterized protein</fullName>
    </submittedName>
</protein>
<sequence>MATTSASSLSVSQGRGDTHLCKAASEAATGIAEMVENYNHASQWVAAVMPEDHDQEKCLVYETCECCGLSEECTPAYAERMRGISCGRFVCGLCAEAVKEEMNRMGEGTSMEDALRAHMTMCVQFKSAPRLDPVVHLASALRQILKRSVQESRSPKTTRTSKQWQRTGLSRSESCIDLRAAHAGPSSSKSGSNS</sequence>
<dbReference type="Proteomes" id="UP001497522">
    <property type="component" value="Chromosome 1"/>
</dbReference>
<feature type="compositionally biased region" description="Polar residues" evidence="1">
    <location>
        <begin position="155"/>
        <end position="173"/>
    </location>
</feature>
<organism evidence="2 3">
    <name type="scientific">Sphagnum jensenii</name>
    <dbReference type="NCBI Taxonomy" id="128206"/>
    <lineage>
        <taxon>Eukaryota</taxon>
        <taxon>Viridiplantae</taxon>
        <taxon>Streptophyta</taxon>
        <taxon>Embryophyta</taxon>
        <taxon>Bryophyta</taxon>
        <taxon>Sphagnophytina</taxon>
        <taxon>Sphagnopsida</taxon>
        <taxon>Sphagnales</taxon>
        <taxon>Sphagnaceae</taxon>
        <taxon>Sphagnum</taxon>
    </lineage>
</organism>